<dbReference type="GeneID" id="60657729"/>
<dbReference type="SUPFAM" id="SSF52540">
    <property type="entry name" value="P-loop containing nucleoside triphosphate hydrolases"/>
    <property type="match status" value="1"/>
</dbReference>
<evidence type="ECO:0000313" key="2">
    <source>
        <dbReference type="Proteomes" id="UP000029870"/>
    </source>
</evidence>
<accession>A0A6D2CDF7</accession>
<dbReference type="AlphaFoldDB" id="A0A6D2CDF7"/>
<gene>
    <name evidence="1" type="ORF">LS77_002580</name>
</gene>
<comment type="caution">
    <text evidence="1">The sequence shown here is derived from an EMBL/GenBank/DDBJ whole genome shotgun (WGS) entry which is preliminary data.</text>
</comment>
<dbReference type="Pfam" id="PF13481">
    <property type="entry name" value="AAA_25"/>
    <property type="match status" value="1"/>
</dbReference>
<name>A0A6D2CDF7_9HELI</name>
<dbReference type="InterPro" id="IPR027417">
    <property type="entry name" value="P-loop_NTPase"/>
</dbReference>
<evidence type="ECO:0000313" key="1">
    <source>
        <dbReference type="EMBL" id="TLE05597.1"/>
    </source>
</evidence>
<sequence>MFEYIKQSIEPISKIETKEQTFLCENFVPICENGLTMISGNGGKGKSFLSIQIALQLAMQHKTKSLLWLSEDSKSISKQRAELILQNVIKINARSILNLIDICDEIPPAITESSLNNYINLFKPYQFIVIDPLIAFYDGDENSNTQARAFMNCLTKIAKTNKQSILITHHNTKQYTNEPSRSRGASAFIDAVRLAYEIDFINDENNKNEGKRILKITKDNLGLKTKKNGKMA</sequence>
<dbReference type="Gene3D" id="3.40.50.300">
    <property type="entry name" value="P-loop containing nucleotide triphosphate hydrolases"/>
    <property type="match status" value="1"/>
</dbReference>
<dbReference type="RefSeq" id="WP_004088237.1">
    <property type="nucleotide sequence ID" value="NZ_JAERIZ010000002.1"/>
</dbReference>
<reference evidence="1 2" key="1">
    <citation type="journal article" date="2014" name="Genome Announc.">
        <title>Draft genome sequences of eight enterohepatic helicobacter species isolated from both laboratory and wild rodents.</title>
        <authorList>
            <person name="Sheh A."/>
            <person name="Shen Z."/>
            <person name="Fox J.G."/>
        </authorList>
    </citation>
    <scope>NUCLEOTIDE SEQUENCE [LARGE SCALE GENOMIC DNA]</scope>
    <source>
        <strain evidence="1 2">Missouri</strain>
    </source>
</reference>
<protein>
    <submittedName>
        <fullName evidence="1">Uncharacterized protein</fullName>
    </submittedName>
</protein>
<dbReference type="EMBL" id="JRPH02000006">
    <property type="protein sequence ID" value="TLE05597.1"/>
    <property type="molecule type" value="Genomic_DNA"/>
</dbReference>
<dbReference type="Proteomes" id="UP000029870">
    <property type="component" value="Unassembled WGS sequence"/>
</dbReference>
<proteinExistence type="predicted"/>
<organism evidence="1 2">
    <name type="scientific">Helicobacter bilis</name>
    <dbReference type="NCBI Taxonomy" id="37372"/>
    <lineage>
        <taxon>Bacteria</taxon>
        <taxon>Pseudomonadati</taxon>
        <taxon>Campylobacterota</taxon>
        <taxon>Epsilonproteobacteria</taxon>
        <taxon>Campylobacterales</taxon>
        <taxon>Helicobacteraceae</taxon>
        <taxon>Helicobacter</taxon>
    </lineage>
</organism>